<dbReference type="GO" id="GO:0016279">
    <property type="term" value="F:protein-lysine N-methyltransferase activity"/>
    <property type="evidence" value="ECO:0007669"/>
    <property type="project" value="TreeGrafter"/>
</dbReference>
<dbReference type="CDD" id="cd02440">
    <property type="entry name" value="AdoMet_MTases"/>
    <property type="match status" value="1"/>
</dbReference>
<dbReference type="Proteomes" id="UP000190092">
    <property type="component" value="Unassembled WGS sequence"/>
</dbReference>
<keyword evidence="4" id="KW-1185">Reference proteome</keyword>
<dbReference type="EMBL" id="FUWJ01000007">
    <property type="protein sequence ID" value="SKA24397.1"/>
    <property type="molecule type" value="Genomic_DNA"/>
</dbReference>
<organism evidence="3 4">
    <name type="scientific">Enhydrobacter aerosaccus</name>
    <dbReference type="NCBI Taxonomy" id="225324"/>
    <lineage>
        <taxon>Bacteria</taxon>
        <taxon>Pseudomonadati</taxon>
        <taxon>Pseudomonadota</taxon>
        <taxon>Alphaproteobacteria</taxon>
        <taxon>Hyphomicrobiales</taxon>
        <taxon>Enhydrobacter</taxon>
    </lineage>
</organism>
<proteinExistence type="predicted"/>
<name>A0A1T4S8B5_9HYPH</name>
<gene>
    <name evidence="3" type="ORF">SAMN02745126_04400</name>
</gene>
<dbReference type="PANTHER" id="PTHR43648">
    <property type="entry name" value="ELECTRON TRANSFER FLAVOPROTEIN BETA SUBUNIT LYSINE METHYLTRANSFERASE"/>
    <property type="match status" value="1"/>
</dbReference>
<sequence>MARLPVDPEGFITANTALEAPAMVPEFKLWLASEYVPIWQATEAWMEEQNIDPPYWAFCWPGGQAVARYLLDNPDLVRGRRVIDFAAGSGVSSMAAARAGAASVIANDIDALSLVAAKLNASANHLALEVSSDDWLANPDAAPEADVVIAGDVCYERDMSARALAWLRTHASAGRLVLLGDPGRNYFSAQGLEERARYQIPTSLQLENRGMRETVVWRVLPHP</sequence>
<dbReference type="InterPro" id="IPR029063">
    <property type="entry name" value="SAM-dependent_MTases_sf"/>
</dbReference>
<dbReference type="Pfam" id="PF06325">
    <property type="entry name" value="PrmA"/>
    <property type="match status" value="1"/>
</dbReference>
<evidence type="ECO:0000313" key="3">
    <source>
        <dbReference type="EMBL" id="SKA24397.1"/>
    </source>
</evidence>
<dbReference type="RefSeq" id="WP_085936078.1">
    <property type="nucleotide sequence ID" value="NZ_FUWJ01000007.1"/>
</dbReference>
<evidence type="ECO:0000256" key="1">
    <source>
        <dbReference type="ARBA" id="ARBA00022603"/>
    </source>
</evidence>
<keyword evidence="1" id="KW-0489">Methyltransferase</keyword>
<reference evidence="4" key="1">
    <citation type="submission" date="2017-02" db="EMBL/GenBank/DDBJ databases">
        <authorList>
            <person name="Varghese N."/>
            <person name="Submissions S."/>
        </authorList>
    </citation>
    <scope>NUCLEOTIDE SEQUENCE [LARGE SCALE GENOMIC DNA]</scope>
    <source>
        <strain evidence="4">ATCC 27094</strain>
    </source>
</reference>
<evidence type="ECO:0000256" key="2">
    <source>
        <dbReference type="ARBA" id="ARBA00022679"/>
    </source>
</evidence>
<dbReference type="OrthoDB" id="9794615at2"/>
<dbReference type="PANTHER" id="PTHR43648:SF1">
    <property type="entry name" value="ELECTRON TRANSFER FLAVOPROTEIN BETA SUBUNIT LYSINE METHYLTRANSFERASE"/>
    <property type="match status" value="1"/>
</dbReference>
<protein>
    <submittedName>
        <fullName evidence="3">Predicted nicotinamide N-methyase</fullName>
    </submittedName>
</protein>
<dbReference type="Gene3D" id="3.40.50.150">
    <property type="entry name" value="Vaccinia Virus protein VP39"/>
    <property type="match status" value="1"/>
</dbReference>
<dbReference type="GO" id="GO:0032259">
    <property type="term" value="P:methylation"/>
    <property type="evidence" value="ECO:0007669"/>
    <property type="project" value="UniProtKB-KW"/>
</dbReference>
<dbReference type="SUPFAM" id="SSF53335">
    <property type="entry name" value="S-adenosyl-L-methionine-dependent methyltransferases"/>
    <property type="match status" value="1"/>
</dbReference>
<dbReference type="InterPro" id="IPR050078">
    <property type="entry name" value="Ribosomal_L11_MeTrfase_PrmA"/>
</dbReference>
<evidence type="ECO:0000313" key="4">
    <source>
        <dbReference type="Proteomes" id="UP000190092"/>
    </source>
</evidence>
<dbReference type="AlphaFoldDB" id="A0A1T4S8B5"/>
<dbReference type="STRING" id="225324.SAMN02745126_04400"/>
<keyword evidence="2" id="KW-0808">Transferase</keyword>
<accession>A0A1T4S8B5</accession>